<reference evidence="2 3" key="1">
    <citation type="submission" date="2021-05" db="EMBL/GenBank/DDBJ databases">
        <title>A Polyphasic approach of four new species of the genus Ohtaekwangia: Ohtaekwangia histidinii sp. nov., Ohtaekwangia cretensis sp. nov., Ohtaekwangia indiensis sp. nov., Ohtaekwangia reichenbachii sp. nov. from diverse environment.</title>
        <authorList>
            <person name="Octaviana S."/>
        </authorList>
    </citation>
    <scope>NUCLEOTIDE SEQUENCE [LARGE SCALE GENOMIC DNA]</scope>
    <source>
        <strain evidence="2 3">PWU5</strain>
    </source>
</reference>
<dbReference type="EMBL" id="JAHESE010000005">
    <property type="protein sequence ID" value="MBT1708230.1"/>
    <property type="molecule type" value="Genomic_DNA"/>
</dbReference>
<accession>A0AAP2DVB5</accession>
<proteinExistence type="predicted"/>
<feature type="chain" id="PRO_5043045746" evidence="1">
    <location>
        <begin position="22"/>
        <end position="336"/>
    </location>
</feature>
<name>A0AAP2DVB5_9BACT</name>
<dbReference type="PROSITE" id="PS51257">
    <property type="entry name" value="PROKAR_LIPOPROTEIN"/>
    <property type="match status" value="1"/>
</dbReference>
<keyword evidence="3" id="KW-1185">Reference proteome</keyword>
<keyword evidence="1" id="KW-0732">Signal</keyword>
<gene>
    <name evidence="2" type="ORF">KK062_08345</name>
</gene>
<feature type="signal peptide" evidence="1">
    <location>
        <begin position="1"/>
        <end position="21"/>
    </location>
</feature>
<evidence type="ECO:0000313" key="2">
    <source>
        <dbReference type="EMBL" id="MBT1708230.1"/>
    </source>
</evidence>
<evidence type="ECO:0000256" key="1">
    <source>
        <dbReference type="SAM" id="SignalP"/>
    </source>
</evidence>
<dbReference type="AlphaFoldDB" id="A0AAP2DVB5"/>
<sequence>MKHYTVLVLLLLLAACRQSNHTPPAISFYYWKTIFRLSAEERAALQTHRVTTLYVRYCDVAIRQGQPVPVSPIVFHDAPPDSVAIVPVVYIKNEVMLHPNLDVADLAQKLLRYIDQINAGDSIQNAEIQIDCDWTLTSRDTYFRFLDQLKSQSARRLSATIRLHQVKYYATTGLPPVDRGVLMYYNMGRIGPDPARSIYDRPTAEAYLGSIHAYPRPLDVALPIFTWGIHVRNNQVIGLLNKTDEAIFANDPHFEQKTPPFFEVKENVLKLGKYFKQGDRVKVETITADDLHEMADDLADELAHPPAEILFYDLDAFNLNHYNHEKDLLEDVSRAF</sequence>
<evidence type="ECO:0000313" key="3">
    <source>
        <dbReference type="Proteomes" id="UP001319080"/>
    </source>
</evidence>
<dbReference type="RefSeq" id="WP_254083820.1">
    <property type="nucleotide sequence ID" value="NZ_JAHESE010000005.1"/>
</dbReference>
<dbReference type="Proteomes" id="UP001319080">
    <property type="component" value="Unassembled WGS sequence"/>
</dbReference>
<protein>
    <submittedName>
        <fullName evidence="2">DUF3142 domain-containing protein</fullName>
    </submittedName>
</protein>
<organism evidence="2 3">
    <name type="scientific">Dawidia cretensis</name>
    <dbReference type="NCBI Taxonomy" id="2782350"/>
    <lineage>
        <taxon>Bacteria</taxon>
        <taxon>Pseudomonadati</taxon>
        <taxon>Bacteroidota</taxon>
        <taxon>Cytophagia</taxon>
        <taxon>Cytophagales</taxon>
        <taxon>Chryseotaleaceae</taxon>
        <taxon>Dawidia</taxon>
    </lineage>
</organism>
<comment type="caution">
    <text evidence="2">The sequence shown here is derived from an EMBL/GenBank/DDBJ whole genome shotgun (WGS) entry which is preliminary data.</text>
</comment>